<organism evidence="1 2">
    <name type="scientific">Dryococelus australis</name>
    <dbReference type="NCBI Taxonomy" id="614101"/>
    <lineage>
        <taxon>Eukaryota</taxon>
        <taxon>Metazoa</taxon>
        <taxon>Ecdysozoa</taxon>
        <taxon>Arthropoda</taxon>
        <taxon>Hexapoda</taxon>
        <taxon>Insecta</taxon>
        <taxon>Pterygota</taxon>
        <taxon>Neoptera</taxon>
        <taxon>Polyneoptera</taxon>
        <taxon>Phasmatodea</taxon>
        <taxon>Verophasmatodea</taxon>
        <taxon>Anareolatae</taxon>
        <taxon>Phasmatidae</taxon>
        <taxon>Eurycanthinae</taxon>
        <taxon>Dryococelus</taxon>
    </lineage>
</organism>
<comment type="caution">
    <text evidence="1">The sequence shown here is derived from an EMBL/GenBank/DDBJ whole genome shotgun (WGS) entry which is preliminary data.</text>
</comment>
<name>A0ABQ9HP02_9NEOP</name>
<reference evidence="1 2" key="1">
    <citation type="submission" date="2023-02" db="EMBL/GenBank/DDBJ databases">
        <title>LHISI_Scaffold_Assembly.</title>
        <authorList>
            <person name="Stuart O.P."/>
            <person name="Cleave R."/>
            <person name="Magrath M.J.L."/>
            <person name="Mikheyev A.S."/>
        </authorList>
    </citation>
    <scope>NUCLEOTIDE SEQUENCE [LARGE SCALE GENOMIC DNA]</scope>
    <source>
        <strain evidence="1">Daus_M_001</strain>
        <tissue evidence="1">Leg muscle</tissue>
    </source>
</reference>
<evidence type="ECO:0000313" key="2">
    <source>
        <dbReference type="Proteomes" id="UP001159363"/>
    </source>
</evidence>
<proteinExistence type="predicted"/>
<dbReference type="EMBL" id="JARBHB010000004">
    <property type="protein sequence ID" value="KAJ8885638.1"/>
    <property type="molecule type" value="Genomic_DNA"/>
</dbReference>
<accession>A0ABQ9HP02</accession>
<sequence length="376" mass="41408">MSKVKILLPPPLNPHPTILSGNRGADGCCRFVRCPSEYISILGIAHLYKSAVGGRRITTRFRGRDGVVVRLLASLQGELLSLPGGVAPGFSHVGIVPDDAAGRRVFTGISRFRRPFIPAQLHIDRCRRDISFGMKISPLVHRSRKIRHPEMFRPRPKWRPVAAGPHSHPCACGRPLARRDIRALQNSDRGYRHFVIQAMGPEACNYALKEFKGVQNLDEKKTPHTINDVVMRLLLRADESERSLQTEQHRNQMRLQGEIPEKAAARRALWSGTTPTCENPGATPRESSATWWLPHTCNTRCLDEQRPERPRAFDVLGGRLVADDTPSPWPSTAAGFNTSDSAPDVLSSAGAAGVLSAGRFRCMGTVGTSPVTSPAY</sequence>
<protein>
    <submittedName>
        <fullName evidence="1">Uncharacterized protein</fullName>
    </submittedName>
</protein>
<gene>
    <name evidence="1" type="ORF">PR048_011836</name>
</gene>
<dbReference type="Proteomes" id="UP001159363">
    <property type="component" value="Chromosome X"/>
</dbReference>
<keyword evidence="2" id="KW-1185">Reference proteome</keyword>
<evidence type="ECO:0000313" key="1">
    <source>
        <dbReference type="EMBL" id="KAJ8885638.1"/>
    </source>
</evidence>